<keyword evidence="7 9" id="KW-0414">Isoprene biosynthesis</keyword>
<evidence type="ECO:0000256" key="2">
    <source>
        <dbReference type="ARBA" id="ARBA00004709"/>
    </source>
</evidence>
<comment type="cofactor">
    <cofactor evidence="9">
        <name>a divalent metal cation</name>
        <dbReference type="ChEBI" id="CHEBI:60240"/>
    </cofactor>
    <text evidence="9">Binds 1 divalent metal cation per subunit.</text>
</comment>
<dbReference type="EC" id="4.6.1.12" evidence="5 9"/>
<dbReference type="PATRIC" id="fig|1236703.3.peg.202"/>
<dbReference type="RefSeq" id="WP_016503550.1">
    <property type="nucleotide sequence ID" value="NZ_AMSD01000001.1"/>
</dbReference>
<feature type="binding site" evidence="9">
    <location>
        <begin position="34"/>
        <end position="35"/>
    </location>
    <ligand>
        <name>4-CDP-2-C-methyl-D-erythritol 2-phosphate</name>
        <dbReference type="ChEBI" id="CHEBI:57919"/>
    </ligand>
</feature>
<dbReference type="Proteomes" id="UP000053688">
    <property type="component" value="Unassembled WGS sequence"/>
</dbReference>
<evidence type="ECO:0000256" key="8">
    <source>
        <dbReference type="ARBA" id="ARBA00023239"/>
    </source>
</evidence>
<protein>
    <recommendedName>
        <fullName evidence="5 9">2-C-methyl-D-erythritol 2,4-cyclodiphosphate synthase</fullName>
        <shortName evidence="9">MECDP-synthase</shortName>
        <shortName evidence="9">MECPP-synthase</shortName>
        <shortName evidence="9">MECPS</shortName>
        <ecNumber evidence="5 9">4.6.1.12</ecNumber>
    </recommendedName>
</protein>
<dbReference type="InterPro" id="IPR036571">
    <property type="entry name" value="MECDP_synthase_sf"/>
</dbReference>
<comment type="caution">
    <text evidence="12">The sequence shown here is derived from an EMBL/GenBank/DDBJ whole genome shotgun (WGS) entry which is preliminary data.</text>
</comment>
<dbReference type="Pfam" id="PF02542">
    <property type="entry name" value="YgbB"/>
    <property type="match status" value="1"/>
</dbReference>
<proteinExistence type="inferred from homology"/>
<dbReference type="EMBL" id="AMSD01000001">
    <property type="protein sequence ID" value="EPE37752.1"/>
    <property type="molecule type" value="Genomic_DNA"/>
</dbReference>
<evidence type="ECO:0000256" key="5">
    <source>
        <dbReference type="ARBA" id="ARBA00012579"/>
    </source>
</evidence>
<dbReference type="InterPro" id="IPR003526">
    <property type="entry name" value="MECDP_synthase"/>
</dbReference>
<evidence type="ECO:0000256" key="3">
    <source>
        <dbReference type="ARBA" id="ARBA00008480"/>
    </source>
</evidence>
<dbReference type="HAMAP" id="MF_00107">
    <property type="entry name" value="IspF"/>
    <property type="match status" value="1"/>
</dbReference>
<dbReference type="PROSITE" id="PS01350">
    <property type="entry name" value="ISPF"/>
    <property type="match status" value="1"/>
</dbReference>
<evidence type="ECO:0000256" key="4">
    <source>
        <dbReference type="ARBA" id="ARBA00011233"/>
    </source>
</evidence>
<feature type="binding site" evidence="9">
    <location>
        <begin position="132"/>
        <end position="135"/>
    </location>
    <ligand>
        <name>4-CDP-2-C-methyl-D-erythritol 2-phosphate</name>
        <dbReference type="ChEBI" id="CHEBI:57919"/>
    </ligand>
</feature>
<feature type="binding site" evidence="9">
    <location>
        <position position="42"/>
    </location>
    <ligand>
        <name>a divalent metal cation</name>
        <dbReference type="ChEBI" id="CHEBI:60240"/>
    </ligand>
</feature>
<dbReference type="NCBIfam" id="TIGR00151">
    <property type="entry name" value="ispF"/>
    <property type="match status" value="1"/>
</dbReference>
<keyword evidence="13" id="KW-1185">Reference proteome</keyword>
<dbReference type="STRING" id="28176.CF66_2209"/>
<evidence type="ECO:0000256" key="10">
    <source>
        <dbReference type="RuleBase" id="RU004395"/>
    </source>
</evidence>
<sequence>MRIGHGFDVHRFGGSGPLIIGGVPIPYKQGLIAHSDGDVVLHSLCDALLGAIGDGDIGEHFSNTDIIWKNVCSSKMLKHVYSKVCFHGYVLGNADITIIAQSPKMKPYVEMMSVVISKNLKTNINNINVKATTTEYLGFIGRKEGIACESVVLLK</sequence>
<feature type="binding site" evidence="9">
    <location>
        <begin position="61"/>
        <end position="65"/>
    </location>
    <ligand>
        <name>4-CDP-2-C-methyl-D-erythritol 2-phosphate</name>
        <dbReference type="ChEBI" id="CHEBI:57919"/>
    </ligand>
</feature>
<evidence type="ECO:0000256" key="6">
    <source>
        <dbReference type="ARBA" id="ARBA00022723"/>
    </source>
</evidence>
<comment type="pathway">
    <text evidence="2 9">Isoprenoid biosynthesis; isopentenyl diphosphate biosynthesis via DXP pathway; isopentenyl diphosphate from 1-deoxy-D-xylulose 5-phosphate: step 4/6.</text>
</comment>
<dbReference type="eggNOG" id="COG0245">
    <property type="taxonomic scope" value="Bacteria"/>
</dbReference>
<feature type="site" description="Transition state stabilizer" evidence="9">
    <location>
        <position position="133"/>
    </location>
</feature>
<accession>S3DH24</accession>
<comment type="similarity">
    <text evidence="3 9 10">Belongs to the IspF family.</text>
</comment>
<dbReference type="Gene3D" id="3.30.1330.50">
    <property type="entry name" value="2-C-methyl-D-erythritol 2,4-cyclodiphosphate synthase"/>
    <property type="match status" value="1"/>
</dbReference>
<feature type="binding site" evidence="9">
    <location>
        <position position="142"/>
    </location>
    <ligand>
        <name>4-CDP-2-C-methyl-D-erythritol 2-phosphate</name>
        <dbReference type="ChEBI" id="CHEBI:57919"/>
    </ligand>
</feature>
<dbReference type="PANTHER" id="PTHR43181">
    <property type="entry name" value="2-C-METHYL-D-ERYTHRITOL 2,4-CYCLODIPHOSPHATE SYNTHASE, CHLOROPLASTIC"/>
    <property type="match status" value="1"/>
</dbReference>
<dbReference type="AlphaFoldDB" id="S3DH24"/>
<feature type="binding site" evidence="9">
    <location>
        <begin position="56"/>
        <end position="58"/>
    </location>
    <ligand>
        <name>4-CDP-2-C-methyl-D-erythritol 2-phosphate</name>
        <dbReference type="ChEBI" id="CHEBI:57919"/>
    </ligand>
</feature>
<dbReference type="GO" id="GO:0046872">
    <property type="term" value="F:metal ion binding"/>
    <property type="evidence" value="ECO:0007669"/>
    <property type="project" value="UniProtKB-KW"/>
</dbReference>
<dbReference type="FunFam" id="3.30.1330.50:FF:000001">
    <property type="entry name" value="2-C-methyl-D-erythritol 2,4-cyclodiphosphate synthase"/>
    <property type="match status" value="1"/>
</dbReference>
<organism evidence="12 13">
    <name type="scientific">Candidatus Photodesmus katoptron Akat1</name>
    <dbReference type="NCBI Taxonomy" id="1236703"/>
    <lineage>
        <taxon>Bacteria</taxon>
        <taxon>Pseudomonadati</taxon>
        <taxon>Pseudomonadota</taxon>
        <taxon>Gammaproteobacteria</taxon>
        <taxon>Vibrionales</taxon>
        <taxon>Vibrionaceae</taxon>
        <taxon>Candidatus Photodesmus</taxon>
    </lineage>
</organism>
<keyword evidence="6 9" id="KW-0479">Metal-binding</keyword>
<feature type="binding site" evidence="9">
    <location>
        <position position="139"/>
    </location>
    <ligand>
        <name>4-CDP-2-C-methyl-D-erythritol 2-phosphate</name>
        <dbReference type="ChEBI" id="CHEBI:57919"/>
    </ligand>
</feature>
<dbReference type="UniPathway" id="UPA00056">
    <property type="reaction ID" value="UER00095"/>
</dbReference>
<feature type="binding site" evidence="9">
    <location>
        <position position="8"/>
    </location>
    <ligand>
        <name>a divalent metal cation</name>
        <dbReference type="ChEBI" id="CHEBI:60240"/>
    </ligand>
</feature>
<comment type="caution">
    <text evidence="9">Lacks conserved residue(s) required for the propagation of feature annotation.</text>
</comment>
<dbReference type="PANTHER" id="PTHR43181:SF1">
    <property type="entry name" value="2-C-METHYL-D-ERYTHRITOL 2,4-CYCLODIPHOSPHATE SYNTHASE, CHLOROPLASTIC"/>
    <property type="match status" value="1"/>
</dbReference>
<comment type="catalytic activity">
    <reaction evidence="1 9 10">
        <text>4-CDP-2-C-methyl-D-erythritol 2-phosphate = 2-C-methyl-D-erythritol 2,4-cyclic diphosphate + CMP</text>
        <dbReference type="Rhea" id="RHEA:23864"/>
        <dbReference type="ChEBI" id="CHEBI:57919"/>
        <dbReference type="ChEBI" id="CHEBI:58483"/>
        <dbReference type="ChEBI" id="CHEBI:60377"/>
        <dbReference type="EC" id="4.6.1.12"/>
    </reaction>
</comment>
<dbReference type="CDD" id="cd00554">
    <property type="entry name" value="MECDP_synthase"/>
    <property type="match status" value="1"/>
</dbReference>
<keyword evidence="8 9" id="KW-0456">Lyase</keyword>
<reference evidence="12 13" key="1">
    <citation type="journal article" date="2014" name="Environ. Microbiol.">
        <title>Genomic signatures of obligate host dependence in the luminous bacterial symbiont of a vertebrate.</title>
        <authorList>
            <person name="Hendry T.A."/>
            <person name="de Wet J.R."/>
            <person name="Dunlap P.V."/>
        </authorList>
    </citation>
    <scope>NUCLEOTIDE SEQUENCE [LARGE SCALE GENOMIC DNA]</scope>
    <source>
        <strain evidence="12 13">Akat1</strain>
    </source>
</reference>
<dbReference type="GO" id="GO:0019288">
    <property type="term" value="P:isopentenyl diphosphate biosynthetic process, methylerythritol 4-phosphate pathway"/>
    <property type="evidence" value="ECO:0007669"/>
    <property type="project" value="UniProtKB-UniRule"/>
</dbReference>
<feature type="site" description="Transition state stabilizer" evidence="9">
    <location>
        <position position="34"/>
    </location>
</feature>
<dbReference type="GO" id="GO:0008685">
    <property type="term" value="F:2-C-methyl-D-erythritol 2,4-cyclodiphosphate synthase activity"/>
    <property type="evidence" value="ECO:0007669"/>
    <property type="project" value="UniProtKB-UniRule"/>
</dbReference>
<evidence type="ECO:0000256" key="9">
    <source>
        <dbReference type="HAMAP-Rule" id="MF_00107"/>
    </source>
</evidence>
<name>S3DH24_9GAMM</name>
<evidence type="ECO:0000256" key="7">
    <source>
        <dbReference type="ARBA" id="ARBA00023229"/>
    </source>
</evidence>
<dbReference type="SUPFAM" id="SSF69765">
    <property type="entry name" value="IpsF-like"/>
    <property type="match status" value="1"/>
</dbReference>
<evidence type="ECO:0000256" key="1">
    <source>
        <dbReference type="ARBA" id="ARBA00000200"/>
    </source>
</evidence>
<dbReference type="InterPro" id="IPR020555">
    <property type="entry name" value="MECDP_synthase_CS"/>
</dbReference>
<feature type="domain" description="2-C-methyl-D-erythritol 2,4-cyclodiphosphate synthase" evidence="11">
    <location>
        <begin position="1"/>
        <end position="154"/>
    </location>
</feature>
<feature type="binding site" evidence="9">
    <location>
        <begin position="8"/>
        <end position="10"/>
    </location>
    <ligand>
        <name>4-CDP-2-C-methyl-D-erythritol 2-phosphate</name>
        <dbReference type="ChEBI" id="CHEBI:57919"/>
    </ligand>
</feature>
<evidence type="ECO:0000259" key="11">
    <source>
        <dbReference type="Pfam" id="PF02542"/>
    </source>
</evidence>
<comment type="subunit">
    <text evidence="4 9">Homotrimer.</text>
</comment>
<evidence type="ECO:0000313" key="12">
    <source>
        <dbReference type="EMBL" id="EPE37752.1"/>
    </source>
</evidence>
<comment type="function">
    <text evidence="9">Involved in the biosynthesis of isopentenyl diphosphate (IPP) and dimethylallyl diphosphate (DMAPP), two major building blocks of isoprenoid compounds. Catalyzes the conversion of 4-diphosphocytidyl-2-C-methyl-D-erythritol 2-phosphate (CDP-ME2P) to 2-C-methyl-D-erythritol 2,4-cyclodiphosphate (ME-CPP) with a corresponding release of cytidine 5-monophosphate (CMP).</text>
</comment>
<evidence type="ECO:0000313" key="13">
    <source>
        <dbReference type="Proteomes" id="UP000053688"/>
    </source>
</evidence>
<dbReference type="GO" id="GO:0016114">
    <property type="term" value="P:terpenoid biosynthetic process"/>
    <property type="evidence" value="ECO:0007669"/>
    <property type="project" value="InterPro"/>
</dbReference>
<feature type="binding site" evidence="9">
    <location>
        <position position="10"/>
    </location>
    <ligand>
        <name>a divalent metal cation</name>
        <dbReference type="ChEBI" id="CHEBI:60240"/>
    </ligand>
</feature>
<gene>
    <name evidence="9 12" type="primary">ispF</name>
    <name evidence="12" type="ORF">O1U_0211</name>
</gene>